<evidence type="ECO:0000256" key="1">
    <source>
        <dbReference type="ARBA" id="ARBA00010699"/>
    </source>
</evidence>
<sequence length="321" mass="35933">MLQGAKRILFFGSDEFSVICCNRLLRASKEGVVSNLEIVTPPDNPRTKQPEVPLKRFARENSIPHHLAPPKTLTGWTPPTSFDLAVVVSFGYFLPSAVIGAFPLRALNVHPSLLPKYRGAAPIQHTILNGDTKTGVSIMELDEKKFDAGRILHQSSLDVGPYPFYKELHDRLAVQGAEDLVKTVSKLHELKEHAWLQNLDEVTHARKIETAMSAIDWAAMSREFIYSRHRALGYKTPLYCQFREKRVQILSMTLQNSTMELPADASPGSLVYDKEASILFVKCQDGWIGVDSLKVAGKKDLNAKAFFNGYQLTLRDQFVPA</sequence>
<feature type="domain" description="Formyl transferase N-terminal" evidence="6">
    <location>
        <begin position="6"/>
        <end position="183"/>
    </location>
</feature>
<dbReference type="PANTHER" id="PTHR11138:SF5">
    <property type="entry name" value="METHIONYL-TRNA FORMYLTRANSFERASE, MITOCHONDRIAL"/>
    <property type="match status" value="1"/>
</dbReference>
<evidence type="ECO:0000256" key="2">
    <source>
        <dbReference type="ARBA" id="ARBA00012261"/>
    </source>
</evidence>
<dbReference type="STRING" id="246404.A0A507F1H5"/>
<dbReference type="SUPFAM" id="SSF50486">
    <property type="entry name" value="FMT C-terminal domain-like"/>
    <property type="match status" value="1"/>
</dbReference>
<feature type="domain" description="Formyl transferase C-terminal" evidence="7">
    <location>
        <begin position="207"/>
        <end position="310"/>
    </location>
</feature>
<evidence type="ECO:0000313" key="8">
    <source>
        <dbReference type="EMBL" id="TPX70113.1"/>
    </source>
</evidence>
<dbReference type="EC" id="2.1.2.9" evidence="2"/>
<dbReference type="CDD" id="cd08646">
    <property type="entry name" value="FMT_core_Met-tRNA-FMT_N"/>
    <property type="match status" value="1"/>
</dbReference>
<dbReference type="CDD" id="cd08704">
    <property type="entry name" value="Met_tRNA_FMT_C"/>
    <property type="match status" value="1"/>
</dbReference>
<dbReference type="InterPro" id="IPR041711">
    <property type="entry name" value="Met-tRNA-FMT_N"/>
</dbReference>
<reference evidence="8 9" key="1">
    <citation type="journal article" date="2019" name="Sci. Rep.">
        <title>Comparative genomics of chytrid fungi reveal insights into the obligate biotrophic and pathogenic lifestyle of Synchytrium endobioticum.</title>
        <authorList>
            <person name="van de Vossenberg B.T.L.H."/>
            <person name="Warris S."/>
            <person name="Nguyen H.D.T."/>
            <person name="van Gent-Pelzer M.P.E."/>
            <person name="Joly D.L."/>
            <person name="van de Geest H.C."/>
            <person name="Bonants P.J.M."/>
            <person name="Smith D.S."/>
            <person name="Levesque C.A."/>
            <person name="van der Lee T.A.J."/>
        </authorList>
    </citation>
    <scope>NUCLEOTIDE SEQUENCE [LARGE SCALE GENOMIC DNA]</scope>
    <source>
        <strain evidence="8 9">CBS 675.73</strain>
    </source>
</reference>
<accession>A0A507F1H5</accession>
<dbReference type="OrthoDB" id="10268103at2759"/>
<evidence type="ECO:0000256" key="5">
    <source>
        <dbReference type="ARBA" id="ARBA00022917"/>
    </source>
</evidence>
<dbReference type="Gene3D" id="3.40.50.12230">
    <property type="match status" value="1"/>
</dbReference>
<evidence type="ECO:0000256" key="3">
    <source>
        <dbReference type="ARBA" id="ARBA00014185"/>
    </source>
</evidence>
<dbReference type="AlphaFoldDB" id="A0A507F1H5"/>
<dbReference type="PANTHER" id="PTHR11138">
    <property type="entry name" value="METHIONYL-TRNA FORMYLTRANSFERASE"/>
    <property type="match status" value="1"/>
</dbReference>
<dbReference type="Proteomes" id="UP000320333">
    <property type="component" value="Unassembled WGS sequence"/>
</dbReference>
<evidence type="ECO:0000259" key="7">
    <source>
        <dbReference type="Pfam" id="PF02911"/>
    </source>
</evidence>
<dbReference type="GO" id="GO:0004479">
    <property type="term" value="F:methionyl-tRNA formyltransferase activity"/>
    <property type="evidence" value="ECO:0007669"/>
    <property type="project" value="UniProtKB-EC"/>
</dbReference>
<name>A0A507F1H5_9FUNG</name>
<dbReference type="GO" id="GO:0005739">
    <property type="term" value="C:mitochondrion"/>
    <property type="evidence" value="ECO:0007669"/>
    <property type="project" value="TreeGrafter"/>
</dbReference>
<gene>
    <name evidence="8" type="primary">FMT1</name>
    <name evidence="8" type="ORF">CcCBS67573_g06639</name>
</gene>
<dbReference type="InterPro" id="IPR044135">
    <property type="entry name" value="Met-tRNA-FMT_C"/>
</dbReference>
<proteinExistence type="inferred from homology"/>
<evidence type="ECO:0000313" key="9">
    <source>
        <dbReference type="Proteomes" id="UP000320333"/>
    </source>
</evidence>
<protein>
    <recommendedName>
        <fullName evidence="3">Methionyl-tRNA formyltransferase, mitochondrial</fullName>
        <ecNumber evidence="2">2.1.2.9</ecNumber>
    </recommendedName>
</protein>
<dbReference type="InterPro" id="IPR036477">
    <property type="entry name" value="Formyl_transf_N_sf"/>
</dbReference>
<dbReference type="Pfam" id="PF00551">
    <property type="entry name" value="Formyl_trans_N"/>
    <property type="match status" value="1"/>
</dbReference>
<dbReference type="EMBL" id="QEAP01000294">
    <property type="protein sequence ID" value="TPX70113.1"/>
    <property type="molecule type" value="Genomic_DNA"/>
</dbReference>
<comment type="caution">
    <text evidence="8">The sequence shown here is derived from an EMBL/GenBank/DDBJ whole genome shotgun (WGS) entry which is preliminary data.</text>
</comment>
<organism evidence="8 9">
    <name type="scientific">Chytriomyces confervae</name>
    <dbReference type="NCBI Taxonomy" id="246404"/>
    <lineage>
        <taxon>Eukaryota</taxon>
        <taxon>Fungi</taxon>
        <taxon>Fungi incertae sedis</taxon>
        <taxon>Chytridiomycota</taxon>
        <taxon>Chytridiomycota incertae sedis</taxon>
        <taxon>Chytridiomycetes</taxon>
        <taxon>Chytridiales</taxon>
        <taxon>Chytriomycetaceae</taxon>
        <taxon>Chytriomyces</taxon>
    </lineage>
</organism>
<dbReference type="NCBIfam" id="TIGR00460">
    <property type="entry name" value="fmt"/>
    <property type="match status" value="1"/>
</dbReference>
<dbReference type="InterPro" id="IPR002376">
    <property type="entry name" value="Formyl_transf_N"/>
</dbReference>
<dbReference type="InterPro" id="IPR005794">
    <property type="entry name" value="Fmt"/>
</dbReference>
<evidence type="ECO:0000259" key="6">
    <source>
        <dbReference type="Pfam" id="PF00551"/>
    </source>
</evidence>
<keyword evidence="5" id="KW-0648">Protein biosynthesis</keyword>
<dbReference type="SUPFAM" id="SSF53328">
    <property type="entry name" value="Formyltransferase"/>
    <property type="match status" value="1"/>
</dbReference>
<keyword evidence="4 8" id="KW-0808">Transferase</keyword>
<evidence type="ECO:0000256" key="4">
    <source>
        <dbReference type="ARBA" id="ARBA00022679"/>
    </source>
</evidence>
<comment type="similarity">
    <text evidence="1">Belongs to the Fmt family.</text>
</comment>
<dbReference type="Pfam" id="PF02911">
    <property type="entry name" value="Formyl_trans_C"/>
    <property type="match status" value="1"/>
</dbReference>
<dbReference type="InterPro" id="IPR005793">
    <property type="entry name" value="Formyl_trans_C"/>
</dbReference>
<dbReference type="InterPro" id="IPR011034">
    <property type="entry name" value="Formyl_transferase-like_C_sf"/>
</dbReference>
<keyword evidence="9" id="KW-1185">Reference proteome</keyword>